<proteinExistence type="predicted"/>
<name>K0K3Y2_SACES</name>
<gene>
    <name evidence="5" type="ordered locus">BN6_39710</name>
</gene>
<evidence type="ECO:0000256" key="2">
    <source>
        <dbReference type="ARBA" id="ARBA00023125"/>
    </source>
</evidence>
<dbReference type="InterPro" id="IPR036388">
    <property type="entry name" value="WH-like_DNA-bd_sf"/>
</dbReference>
<dbReference type="EMBL" id="HE804045">
    <property type="protein sequence ID" value="CCH31258.1"/>
    <property type="molecule type" value="Genomic_DNA"/>
</dbReference>
<dbReference type="HOGENOM" id="CLU_120349_1_0_11"/>
<dbReference type="Gene3D" id="1.10.10.10">
    <property type="entry name" value="Winged helix-like DNA-binding domain superfamily/Winged helix DNA-binding domain"/>
    <property type="match status" value="1"/>
</dbReference>
<reference evidence="5 6" key="1">
    <citation type="journal article" date="2012" name="BMC Genomics">
        <title>Complete genome sequence of Saccharothrix espanaensis DSM 44229T and comparison to the other completely sequenced Pseudonocardiaceae.</title>
        <authorList>
            <person name="Strobel T."/>
            <person name="Al-Dilaimi A."/>
            <person name="Blom J."/>
            <person name="Gessner A."/>
            <person name="Kalinowski J."/>
            <person name="Luzhetska M."/>
            <person name="Puhler A."/>
            <person name="Szczepanowski R."/>
            <person name="Bechthold A."/>
            <person name="Ruckert C."/>
        </authorList>
    </citation>
    <scope>NUCLEOTIDE SEQUENCE [LARGE SCALE GENOMIC DNA]</scope>
    <source>
        <strain evidence="6">ATCC 51144 / DSM 44229 / JCM 9112 / NBRC 15066 / NRRL 15764</strain>
    </source>
</reference>
<dbReference type="RefSeq" id="WP_015101370.1">
    <property type="nucleotide sequence ID" value="NC_019673.1"/>
</dbReference>
<evidence type="ECO:0000256" key="3">
    <source>
        <dbReference type="ARBA" id="ARBA00023163"/>
    </source>
</evidence>
<feature type="domain" description="HTH marR-type" evidence="4">
    <location>
        <begin position="36"/>
        <end position="80"/>
    </location>
</feature>
<dbReference type="BioCyc" id="SESP1179773:BN6_RS19215-MONOMER"/>
<organism evidence="5 6">
    <name type="scientific">Saccharothrix espanaensis (strain ATCC 51144 / DSM 44229 / JCM 9112 / NBRC 15066 / NRRL 15764)</name>
    <dbReference type="NCBI Taxonomy" id="1179773"/>
    <lineage>
        <taxon>Bacteria</taxon>
        <taxon>Bacillati</taxon>
        <taxon>Actinomycetota</taxon>
        <taxon>Actinomycetes</taxon>
        <taxon>Pseudonocardiales</taxon>
        <taxon>Pseudonocardiaceae</taxon>
        <taxon>Saccharothrix</taxon>
    </lineage>
</organism>
<dbReference type="GO" id="GO:0003677">
    <property type="term" value="F:DNA binding"/>
    <property type="evidence" value="ECO:0007669"/>
    <property type="project" value="UniProtKB-KW"/>
</dbReference>
<dbReference type="InterPro" id="IPR036390">
    <property type="entry name" value="WH_DNA-bd_sf"/>
</dbReference>
<keyword evidence="3" id="KW-0804">Transcription</keyword>
<dbReference type="PANTHER" id="PTHR38465:SF2">
    <property type="entry name" value="HTH-TYPE TRANSCRIPTIONAL REGULATOR MMPR5"/>
    <property type="match status" value="1"/>
</dbReference>
<dbReference type="PATRIC" id="fig|1179773.3.peg.3973"/>
<dbReference type="STRING" id="1179773.BN6_39710"/>
<dbReference type="SUPFAM" id="SSF46785">
    <property type="entry name" value="Winged helix' DNA-binding domain"/>
    <property type="match status" value="1"/>
</dbReference>
<keyword evidence="2" id="KW-0238">DNA-binding</keyword>
<protein>
    <recommendedName>
        <fullName evidence="4">HTH marR-type domain-containing protein</fullName>
    </recommendedName>
</protein>
<dbReference type="GO" id="GO:0003700">
    <property type="term" value="F:DNA-binding transcription factor activity"/>
    <property type="evidence" value="ECO:0007669"/>
    <property type="project" value="InterPro"/>
</dbReference>
<evidence type="ECO:0000259" key="4">
    <source>
        <dbReference type="Pfam" id="PF12802"/>
    </source>
</evidence>
<dbReference type="AlphaFoldDB" id="K0K3Y2"/>
<evidence type="ECO:0000256" key="1">
    <source>
        <dbReference type="ARBA" id="ARBA00023015"/>
    </source>
</evidence>
<dbReference type="Pfam" id="PF12802">
    <property type="entry name" value="MarR_2"/>
    <property type="match status" value="1"/>
</dbReference>
<dbReference type="InterPro" id="IPR052362">
    <property type="entry name" value="HTH-GbsR_regulator"/>
</dbReference>
<accession>K0K3Y2</accession>
<sequence>MTTGDDRAAFVAALGDLLASWHLPRATGRVYGQLLLNADPASLDDLGTTLELSKGAVSTAVRELVSWGLARTIPQPGSRRLLVDAAGGFDQLLAASHARTRVFVRVLRDGTRLADDDHAKSRLTEVADFFTAYIDAGDAMLRDRTTHTAEGTHDR</sequence>
<keyword evidence="6" id="KW-1185">Reference proteome</keyword>
<dbReference type="OrthoDB" id="8097571at2"/>
<dbReference type="Proteomes" id="UP000006281">
    <property type="component" value="Chromosome"/>
</dbReference>
<dbReference type="KEGG" id="sesp:BN6_39710"/>
<evidence type="ECO:0000313" key="6">
    <source>
        <dbReference type="Proteomes" id="UP000006281"/>
    </source>
</evidence>
<dbReference type="eggNOG" id="COG1510">
    <property type="taxonomic scope" value="Bacteria"/>
</dbReference>
<dbReference type="InterPro" id="IPR000835">
    <property type="entry name" value="HTH_MarR-typ"/>
</dbReference>
<keyword evidence="1" id="KW-0805">Transcription regulation</keyword>
<evidence type="ECO:0000313" key="5">
    <source>
        <dbReference type="EMBL" id="CCH31258.1"/>
    </source>
</evidence>
<dbReference type="PANTHER" id="PTHR38465">
    <property type="entry name" value="HTH-TYPE TRANSCRIPTIONAL REGULATOR MJ1563-RELATED"/>
    <property type="match status" value="1"/>
</dbReference>